<dbReference type="GO" id="GO:0005737">
    <property type="term" value="C:cytoplasm"/>
    <property type="evidence" value="ECO:0007669"/>
    <property type="project" value="TreeGrafter"/>
</dbReference>
<evidence type="ECO:0000256" key="3">
    <source>
        <dbReference type="ARBA" id="ARBA00022833"/>
    </source>
</evidence>
<feature type="domain" description="C3H1-type" evidence="6">
    <location>
        <begin position="96"/>
        <end position="137"/>
    </location>
</feature>
<evidence type="ECO:0008006" key="10">
    <source>
        <dbReference type="Google" id="ProtNLM"/>
    </source>
</evidence>
<feature type="zinc finger region" description="C3H1-type" evidence="4">
    <location>
        <begin position="96"/>
        <end position="137"/>
    </location>
</feature>
<dbReference type="Pfam" id="PF00622">
    <property type="entry name" value="SPRY"/>
    <property type="match status" value="1"/>
</dbReference>
<keyword evidence="1 4" id="KW-0479">Metal-binding</keyword>
<dbReference type="OMA" id="TTDFGAC"/>
<dbReference type="CDD" id="cd11709">
    <property type="entry name" value="SPRY"/>
    <property type="match status" value="1"/>
</dbReference>
<evidence type="ECO:0000256" key="4">
    <source>
        <dbReference type="PROSITE-ProRule" id="PRU00723"/>
    </source>
</evidence>
<keyword evidence="2 4" id="KW-0863">Zinc-finger</keyword>
<dbReference type="PANTHER" id="PTHR13363">
    <property type="entry name" value="RING FINGER AND SRY DOMAIN-CONTAINING"/>
    <property type="match status" value="1"/>
</dbReference>
<dbReference type="InterPro" id="IPR053822">
    <property type="entry name" value="SDE2-like_dom"/>
</dbReference>
<dbReference type="GeneID" id="24919870"/>
<dbReference type="InterPro" id="IPR013320">
    <property type="entry name" value="ConA-like_dom_sf"/>
</dbReference>
<evidence type="ECO:0000313" key="9">
    <source>
        <dbReference type="Proteomes" id="UP000008312"/>
    </source>
</evidence>
<sequence length="416" mass="46364">MLKKKAKVTNPNATLDFSACRDLNGRHMRYVNALVAIQKWKERQERFEELKAKDPNATISDVPMEAPKAGVVGWYCEVPCWAEGVKKSRAVFLREQKKQKMCDFWWNARQKGPVPPNADKNWGCPRGDQCDFAHGFEELTGEGRAKFLHEQELKKQREEKEAIEAYTTVKDMSIDAIDAIEANYKPPKAKKSQKRASLLEMEDFDPLGFDSFPKKSKANKANKANKTGKKNETSGAEEFRAKLSVLTGDASIQDDGIISGTPIQLGAIRVVSGRYYFEVHLLTEGLVQIGWASQSHGCAEEEQNGVGDSEGSWGFDVARGRKWHGESDGEPYGESCQPGDVVGCLLDADKRTLEYSVNGKSLGVAFSGVYAIGGVFPVISLEKEEAVLVNLGQFRFEYAEMERVSSIWEFVKKVNA</sequence>
<name>D8M2Q5_BLAHO</name>
<dbReference type="GO" id="GO:0008270">
    <property type="term" value="F:zinc ion binding"/>
    <property type="evidence" value="ECO:0007669"/>
    <property type="project" value="UniProtKB-KW"/>
</dbReference>
<evidence type="ECO:0000259" key="7">
    <source>
        <dbReference type="PROSITE" id="PS50188"/>
    </source>
</evidence>
<dbReference type="SMART" id="SM00449">
    <property type="entry name" value="SPRY"/>
    <property type="match status" value="1"/>
</dbReference>
<evidence type="ECO:0000256" key="5">
    <source>
        <dbReference type="SAM" id="MobiDB-lite"/>
    </source>
</evidence>
<keyword evidence="9" id="KW-1185">Reference proteome</keyword>
<evidence type="ECO:0000313" key="8">
    <source>
        <dbReference type="EMBL" id="CBK22628.2"/>
    </source>
</evidence>
<dbReference type="Proteomes" id="UP000008312">
    <property type="component" value="Unassembled WGS sequence"/>
</dbReference>
<dbReference type="PROSITE" id="PS50103">
    <property type="entry name" value="ZF_C3H1"/>
    <property type="match status" value="1"/>
</dbReference>
<evidence type="ECO:0000259" key="6">
    <source>
        <dbReference type="PROSITE" id="PS50103"/>
    </source>
</evidence>
<dbReference type="RefSeq" id="XP_012896676.1">
    <property type="nucleotide sequence ID" value="XM_013041222.1"/>
</dbReference>
<organism evidence="8">
    <name type="scientific">Blastocystis hominis</name>
    <dbReference type="NCBI Taxonomy" id="12968"/>
    <lineage>
        <taxon>Eukaryota</taxon>
        <taxon>Sar</taxon>
        <taxon>Stramenopiles</taxon>
        <taxon>Bigyra</taxon>
        <taxon>Opalozoa</taxon>
        <taxon>Opalinata</taxon>
        <taxon>Blastocystidae</taxon>
        <taxon>Blastocystis</taxon>
    </lineage>
</organism>
<dbReference type="Pfam" id="PF22782">
    <property type="entry name" value="SDE2"/>
    <property type="match status" value="1"/>
</dbReference>
<dbReference type="PANTHER" id="PTHR13363:SF5">
    <property type="entry name" value="E3 UBIQUITIN-PROTEIN LIGASE RNF123"/>
    <property type="match status" value="1"/>
</dbReference>
<evidence type="ECO:0000256" key="2">
    <source>
        <dbReference type="ARBA" id="ARBA00022771"/>
    </source>
</evidence>
<dbReference type="InterPro" id="IPR003877">
    <property type="entry name" value="SPRY_dom"/>
</dbReference>
<keyword evidence="3 4" id="KW-0862">Zinc</keyword>
<dbReference type="GO" id="GO:0051603">
    <property type="term" value="P:proteolysis involved in protein catabolic process"/>
    <property type="evidence" value="ECO:0007669"/>
    <property type="project" value="TreeGrafter"/>
</dbReference>
<proteinExistence type="predicted"/>
<dbReference type="InterPro" id="IPR043136">
    <property type="entry name" value="B30.2/SPRY_sf"/>
</dbReference>
<dbReference type="SUPFAM" id="SSF49899">
    <property type="entry name" value="Concanavalin A-like lectins/glucanases"/>
    <property type="match status" value="1"/>
</dbReference>
<dbReference type="AlphaFoldDB" id="D8M2Q5"/>
<evidence type="ECO:0000256" key="1">
    <source>
        <dbReference type="ARBA" id="ARBA00022723"/>
    </source>
</evidence>
<dbReference type="PROSITE" id="PS50188">
    <property type="entry name" value="B302_SPRY"/>
    <property type="match status" value="1"/>
</dbReference>
<dbReference type="OrthoDB" id="258495at2759"/>
<dbReference type="InterPro" id="IPR000571">
    <property type="entry name" value="Znf_CCCH"/>
</dbReference>
<dbReference type="GO" id="GO:0004842">
    <property type="term" value="F:ubiquitin-protein transferase activity"/>
    <property type="evidence" value="ECO:0007669"/>
    <property type="project" value="InterPro"/>
</dbReference>
<reference evidence="8" key="1">
    <citation type="submission" date="2010-02" db="EMBL/GenBank/DDBJ databases">
        <title>Sequencing and annotation of the Blastocystis hominis genome.</title>
        <authorList>
            <person name="Wincker P."/>
        </authorList>
    </citation>
    <scope>NUCLEOTIDE SEQUENCE</scope>
    <source>
        <strain evidence="8">Singapore isolate B</strain>
    </source>
</reference>
<dbReference type="EMBL" id="FN668650">
    <property type="protein sequence ID" value="CBK22628.2"/>
    <property type="molecule type" value="Genomic_DNA"/>
</dbReference>
<feature type="domain" description="B30.2/SPRY" evidence="7">
    <location>
        <begin position="213"/>
        <end position="396"/>
    </location>
</feature>
<accession>D8M2Q5</accession>
<protein>
    <recommendedName>
        <fullName evidence="10">B30.2/SPRY domain-containing protein</fullName>
    </recommendedName>
</protein>
<dbReference type="InParanoid" id="D8M2Q5"/>
<feature type="region of interest" description="Disordered" evidence="5">
    <location>
        <begin position="215"/>
        <end position="235"/>
    </location>
</feature>
<dbReference type="InterPro" id="IPR001870">
    <property type="entry name" value="B30.2/SPRY"/>
</dbReference>
<dbReference type="InterPro" id="IPR045129">
    <property type="entry name" value="RNF123/RKP/RSPRY1"/>
</dbReference>
<dbReference type="Gene3D" id="2.60.120.920">
    <property type="match status" value="1"/>
</dbReference>
<gene>
    <name evidence="8" type="ORF">GSBLH_T00002727001</name>
</gene>